<dbReference type="PANTHER" id="PTHR36698">
    <property type="entry name" value="BLL5892 PROTEIN"/>
    <property type="match status" value="1"/>
</dbReference>
<accession>A0A7W6J640</accession>
<dbReference type="EMBL" id="JACIEZ010000003">
    <property type="protein sequence ID" value="MBB4064596.1"/>
    <property type="molecule type" value="Genomic_DNA"/>
</dbReference>
<keyword evidence="1" id="KW-0175">Coiled coil</keyword>
<gene>
    <name evidence="4" type="ORF">GGR23_001783</name>
</gene>
<feature type="coiled-coil region" evidence="1">
    <location>
        <begin position="409"/>
        <end position="436"/>
    </location>
</feature>
<dbReference type="SUPFAM" id="SSF58104">
    <property type="entry name" value="Methyl-accepting chemotaxis protein (MCP) signaling domain"/>
    <property type="match status" value="2"/>
</dbReference>
<evidence type="ECO:0000259" key="3">
    <source>
        <dbReference type="Pfam" id="PF02470"/>
    </source>
</evidence>
<dbReference type="Pfam" id="PF02470">
    <property type="entry name" value="MlaD"/>
    <property type="match status" value="1"/>
</dbReference>
<keyword evidence="2" id="KW-0812">Transmembrane</keyword>
<protein>
    <submittedName>
        <fullName evidence="4">Phospholipid/cholesterol/gamma-HCH transport system substrate-binding protein</fullName>
    </submittedName>
</protein>
<organism evidence="4 5">
    <name type="scientific">Gellertiella hungarica</name>
    <dbReference type="NCBI Taxonomy" id="1572859"/>
    <lineage>
        <taxon>Bacteria</taxon>
        <taxon>Pseudomonadati</taxon>
        <taxon>Pseudomonadota</taxon>
        <taxon>Alphaproteobacteria</taxon>
        <taxon>Hyphomicrobiales</taxon>
        <taxon>Rhizobiaceae</taxon>
        <taxon>Gellertiella</taxon>
    </lineage>
</organism>
<dbReference type="Proteomes" id="UP000528286">
    <property type="component" value="Unassembled WGS sequence"/>
</dbReference>
<dbReference type="PANTHER" id="PTHR36698:SF2">
    <property type="entry name" value="MCE_MLAD DOMAIN-CONTAINING PROTEIN"/>
    <property type="match status" value="1"/>
</dbReference>
<keyword evidence="2" id="KW-0472">Membrane</keyword>
<evidence type="ECO:0000256" key="2">
    <source>
        <dbReference type="SAM" id="Phobius"/>
    </source>
</evidence>
<evidence type="ECO:0000256" key="1">
    <source>
        <dbReference type="SAM" id="Coils"/>
    </source>
</evidence>
<feature type="transmembrane region" description="Helical" evidence="2">
    <location>
        <begin position="7"/>
        <end position="29"/>
    </location>
</feature>
<sequence length="456" mass="48701">METKANYAIVGLFAVIVIAAAFGFIYWMAQYGRGGPMDELVIRIPGSANGLSVGSPVRFNGISIGTVRSLAIDAEDPQFSVAFTEVSADAPIYRSTKAILEIQGLTGAAYIELSGGSTGEENLLKEARKKGERAVLLADQSSVTNLLATADKILGRADKAIGDIQGFVADSREPLTNTVRNAETFSKALSDNADGVDEFLESVGTLSKTVTSVSGRLDATLKAAEDLVKAVDAKKIDTILANAEKVSNDLASASGEIETTVKKVQETADSFKRFGDGANETLARVDKLVASIDPAKTGKAVDDVSAAAADARKAIASIRGVTDDVERRRQEIDQMVSDITSMAKKLNAASNRVDGILAKVDGLVSSDDGQSLFAEARKTVISFREVAENLNARIGPIADNLSRFSNSGLRDVQTLVDETRRTVQDLNQTITNFDRNPQRLIFGGETVKQYDGRIRR</sequence>
<comment type="caution">
    <text evidence="4">The sequence shown here is derived from an EMBL/GenBank/DDBJ whole genome shotgun (WGS) entry which is preliminary data.</text>
</comment>
<keyword evidence="2" id="KW-1133">Transmembrane helix</keyword>
<feature type="domain" description="Mce/MlaD" evidence="3">
    <location>
        <begin position="47"/>
        <end position="116"/>
    </location>
</feature>
<name>A0A7W6J640_9HYPH</name>
<dbReference type="AlphaFoldDB" id="A0A7W6J640"/>
<dbReference type="Gene3D" id="1.10.287.950">
    <property type="entry name" value="Methyl-accepting chemotaxis protein"/>
    <property type="match status" value="1"/>
</dbReference>
<keyword evidence="5" id="KW-1185">Reference proteome</keyword>
<dbReference type="InterPro" id="IPR003399">
    <property type="entry name" value="Mce/MlaD"/>
</dbReference>
<dbReference type="RefSeq" id="WP_183365857.1">
    <property type="nucleotide sequence ID" value="NZ_JACIEZ010000003.1"/>
</dbReference>
<proteinExistence type="predicted"/>
<evidence type="ECO:0000313" key="5">
    <source>
        <dbReference type="Proteomes" id="UP000528286"/>
    </source>
</evidence>
<evidence type="ECO:0000313" key="4">
    <source>
        <dbReference type="EMBL" id="MBB4064596.1"/>
    </source>
</evidence>
<reference evidence="4 5" key="1">
    <citation type="submission" date="2020-08" db="EMBL/GenBank/DDBJ databases">
        <title>Genomic Encyclopedia of Type Strains, Phase IV (KMG-IV): sequencing the most valuable type-strain genomes for metagenomic binning, comparative biology and taxonomic classification.</title>
        <authorList>
            <person name="Goeker M."/>
        </authorList>
    </citation>
    <scope>NUCLEOTIDE SEQUENCE [LARGE SCALE GENOMIC DNA]</scope>
    <source>
        <strain evidence="4 5">DSM 29853</strain>
    </source>
</reference>